<dbReference type="InterPro" id="IPR004329">
    <property type="entry name" value="CcmE"/>
</dbReference>
<dbReference type="Gene3D" id="2.40.50.140">
    <property type="entry name" value="Nucleic acid-binding proteins"/>
    <property type="match status" value="1"/>
</dbReference>
<keyword evidence="3" id="KW-0201">Cytochrome c-type biogenesis</keyword>
<evidence type="ECO:0000313" key="5">
    <source>
        <dbReference type="EMBL" id="KJU85727.1"/>
    </source>
</evidence>
<comment type="caution">
    <text evidence="5">The sequence shown here is derived from an EMBL/GenBank/DDBJ whole genome shotgun (WGS) entry which is preliminary data.</text>
</comment>
<proteinExistence type="predicted"/>
<evidence type="ECO:0000256" key="4">
    <source>
        <dbReference type="ARBA" id="ARBA00023136"/>
    </source>
</evidence>
<evidence type="ECO:0000256" key="2">
    <source>
        <dbReference type="ARBA" id="ARBA00022617"/>
    </source>
</evidence>
<comment type="subcellular location">
    <subcellularLocation>
        <location evidence="1">Membrane</location>
    </subcellularLocation>
</comment>
<gene>
    <name evidence="5" type="ORF">MBAV_002078</name>
</gene>
<sequence length="67" mass="7616">AVDTLGNSIKVVYHNNKPTDMEKSDRLVLKGRVQGDHFECKDILLKCPSKYKDDPKATQNRLQAESK</sequence>
<evidence type="ECO:0000256" key="1">
    <source>
        <dbReference type="ARBA" id="ARBA00004370"/>
    </source>
</evidence>
<dbReference type="AlphaFoldDB" id="A0A0F3GV23"/>
<dbReference type="Proteomes" id="UP000033423">
    <property type="component" value="Unassembled WGS sequence"/>
</dbReference>
<keyword evidence="2" id="KW-0408">Iron</keyword>
<evidence type="ECO:0000256" key="3">
    <source>
        <dbReference type="ARBA" id="ARBA00022748"/>
    </source>
</evidence>
<dbReference type="GO" id="GO:0017004">
    <property type="term" value="P:cytochrome complex assembly"/>
    <property type="evidence" value="ECO:0007669"/>
    <property type="project" value="UniProtKB-KW"/>
</dbReference>
<dbReference type="EMBL" id="LACI01000882">
    <property type="protein sequence ID" value="KJU85727.1"/>
    <property type="molecule type" value="Genomic_DNA"/>
</dbReference>
<dbReference type="InterPro" id="IPR012340">
    <property type="entry name" value="NA-bd_OB-fold"/>
</dbReference>
<dbReference type="SUPFAM" id="SSF82093">
    <property type="entry name" value="Heme chaperone CcmE"/>
    <property type="match status" value="1"/>
</dbReference>
<dbReference type="Pfam" id="PF03100">
    <property type="entry name" value="CcmE"/>
    <property type="match status" value="1"/>
</dbReference>
<reference evidence="5 6" key="1">
    <citation type="submission" date="2015-02" db="EMBL/GenBank/DDBJ databases">
        <title>Single-cell genomics of uncultivated deep-branching MTB reveals a conserved set of magnetosome genes.</title>
        <authorList>
            <person name="Kolinko S."/>
            <person name="Richter M."/>
            <person name="Glockner F.O."/>
            <person name="Brachmann A."/>
            <person name="Schuler D."/>
        </authorList>
    </citation>
    <scope>NUCLEOTIDE SEQUENCE [LARGE SCALE GENOMIC DNA]</scope>
    <source>
        <strain evidence="5">TM-1</strain>
    </source>
</reference>
<accession>A0A0F3GV23</accession>
<dbReference type="GO" id="GO:0005886">
    <property type="term" value="C:plasma membrane"/>
    <property type="evidence" value="ECO:0007669"/>
    <property type="project" value="InterPro"/>
</dbReference>
<evidence type="ECO:0000313" key="6">
    <source>
        <dbReference type="Proteomes" id="UP000033423"/>
    </source>
</evidence>
<keyword evidence="2" id="KW-0479">Metal-binding</keyword>
<dbReference type="InterPro" id="IPR036127">
    <property type="entry name" value="CcmE-like_sf"/>
</dbReference>
<keyword evidence="4" id="KW-0472">Membrane</keyword>
<protein>
    <submittedName>
        <fullName evidence="5">Cytochrome c-type biogenesis protein</fullName>
    </submittedName>
</protein>
<dbReference type="GO" id="GO:0020037">
    <property type="term" value="F:heme binding"/>
    <property type="evidence" value="ECO:0007669"/>
    <property type="project" value="InterPro"/>
</dbReference>
<keyword evidence="6" id="KW-1185">Reference proteome</keyword>
<keyword evidence="2" id="KW-0349">Heme</keyword>
<feature type="non-terminal residue" evidence="5">
    <location>
        <position position="1"/>
    </location>
</feature>
<dbReference type="GO" id="GO:0017003">
    <property type="term" value="P:protein-heme linkage"/>
    <property type="evidence" value="ECO:0007669"/>
    <property type="project" value="InterPro"/>
</dbReference>
<organism evidence="5 6">
    <name type="scientific">Candidatus Magnetobacterium bavaricum</name>
    <dbReference type="NCBI Taxonomy" id="29290"/>
    <lineage>
        <taxon>Bacteria</taxon>
        <taxon>Pseudomonadati</taxon>
        <taxon>Nitrospirota</taxon>
        <taxon>Thermodesulfovibrionia</taxon>
        <taxon>Thermodesulfovibrionales</taxon>
        <taxon>Candidatus Magnetobacteriaceae</taxon>
        <taxon>Candidatus Magnetobacterium</taxon>
    </lineage>
</organism>
<name>A0A0F3GV23_9BACT</name>